<dbReference type="Proteomes" id="UP000799753">
    <property type="component" value="Unassembled WGS sequence"/>
</dbReference>
<evidence type="ECO:0000256" key="1">
    <source>
        <dbReference type="SAM" id="MobiDB-lite"/>
    </source>
</evidence>
<reference evidence="2" key="1">
    <citation type="journal article" date="2020" name="Stud. Mycol.">
        <title>101 Dothideomycetes genomes: a test case for predicting lifestyles and emergence of pathogens.</title>
        <authorList>
            <person name="Haridas S."/>
            <person name="Albert R."/>
            <person name="Binder M."/>
            <person name="Bloem J."/>
            <person name="Labutti K."/>
            <person name="Salamov A."/>
            <person name="Andreopoulos B."/>
            <person name="Baker S."/>
            <person name="Barry K."/>
            <person name="Bills G."/>
            <person name="Bluhm B."/>
            <person name="Cannon C."/>
            <person name="Castanera R."/>
            <person name="Culley D."/>
            <person name="Daum C."/>
            <person name="Ezra D."/>
            <person name="Gonzalez J."/>
            <person name="Henrissat B."/>
            <person name="Kuo A."/>
            <person name="Liang C."/>
            <person name="Lipzen A."/>
            <person name="Lutzoni F."/>
            <person name="Magnuson J."/>
            <person name="Mondo S."/>
            <person name="Nolan M."/>
            <person name="Ohm R."/>
            <person name="Pangilinan J."/>
            <person name="Park H.-J."/>
            <person name="Ramirez L."/>
            <person name="Alfaro M."/>
            <person name="Sun H."/>
            <person name="Tritt A."/>
            <person name="Yoshinaga Y."/>
            <person name="Zwiers L.-H."/>
            <person name="Turgeon B."/>
            <person name="Goodwin S."/>
            <person name="Spatafora J."/>
            <person name="Crous P."/>
            <person name="Grigoriev I."/>
        </authorList>
    </citation>
    <scope>NUCLEOTIDE SEQUENCE</scope>
    <source>
        <strain evidence="2">CBS 473.64</strain>
    </source>
</reference>
<feature type="region of interest" description="Disordered" evidence="1">
    <location>
        <begin position="1"/>
        <end position="27"/>
    </location>
</feature>
<dbReference type="EMBL" id="MU006793">
    <property type="protein sequence ID" value="KAF2637513.1"/>
    <property type="molecule type" value="Genomic_DNA"/>
</dbReference>
<dbReference type="AlphaFoldDB" id="A0A6A6RT13"/>
<sequence length="186" mass="20813">MQEAAAADETHHAPTYLQPRPAQLCSPSSSPRRPWDCWPSLFAVAIHGAPGYNTVRTVRTVRTALRRRQRSCGELDRRLRLLSALPRPSVSPCLIGSCLQGFFHSTGLISPSPTFHVFLLAFEPRRYASRRARVCTAVHSPTTVRHQGRWLGWPEAAGPASLRRTLARSSKYRSIVSFFNTNPLII</sequence>
<accession>A0A6A6RT13</accession>
<evidence type="ECO:0000313" key="2">
    <source>
        <dbReference type="EMBL" id="KAF2637513.1"/>
    </source>
</evidence>
<keyword evidence="3" id="KW-1185">Reference proteome</keyword>
<evidence type="ECO:0000313" key="3">
    <source>
        <dbReference type="Proteomes" id="UP000799753"/>
    </source>
</evidence>
<name>A0A6A6RT13_9PLEO</name>
<gene>
    <name evidence="2" type="ORF">P280DRAFT_108022</name>
</gene>
<protein>
    <submittedName>
        <fullName evidence="2">Uncharacterized protein</fullName>
    </submittedName>
</protein>
<organism evidence="2 3">
    <name type="scientific">Massarina eburnea CBS 473.64</name>
    <dbReference type="NCBI Taxonomy" id="1395130"/>
    <lineage>
        <taxon>Eukaryota</taxon>
        <taxon>Fungi</taxon>
        <taxon>Dikarya</taxon>
        <taxon>Ascomycota</taxon>
        <taxon>Pezizomycotina</taxon>
        <taxon>Dothideomycetes</taxon>
        <taxon>Pleosporomycetidae</taxon>
        <taxon>Pleosporales</taxon>
        <taxon>Massarineae</taxon>
        <taxon>Massarinaceae</taxon>
        <taxon>Massarina</taxon>
    </lineage>
</organism>
<proteinExistence type="predicted"/>